<protein>
    <recommendedName>
        <fullName evidence="3">Sulfotransferase family protein</fullName>
    </recommendedName>
</protein>
<sequence>MSARLLLHIGYHKTATSWMQQRLFVPEHGYVQIARHREVWDLVVAPHGLVFDPGPMRRKIAEGMASLPAGKVPVISSEILSGHPFYGGIGSDILAQRLKQIAPDARILISIRSQMSILKSVYMQYLSRGGTCSPETFFSGDPELGFHGFRPEHFEYHRLVGLYQDLFGRENVHVLTQEGLARDMDATAARLAEFAGNKEFPGILPTHRAVYAPSYPEYAVPLLRRLNKLQRSVLNPAPLIRIGTTPNGPYRLVGFAMRHWPFSSLLRNYRPVSDHVWRMFVGRFDDSNRQLDRLLQHRVDLSDFGIPFQENRDVAEPLPSTRG</sequence>
<organism evidence="1 2">
    <name type="scientific">Albidovulum inexpectatum</name>
    <dbReference type="NCBI Taxonomy" id="196587"/>
    <lineage>
        <taxon>Bacteria</taxon>
        <taxon>Pseudomonadati</taxon>
        <taxon>Pseudomonadota</taxon>
        <taxon>Alphaproteobacteria</taxon>
        <taxon>Rhodobacterales</taxon>
        <taxon>Paracoccaceae</taxon>
        <taxon>Albidovulum</taxon>
    </lineage>
</organism>
<gene>
    <name evidence="1" type="ORF">LV82_00405</name>
</gene>
<dbReference type="OrthoDB" id="7540582at2"/>
<name>A0A2S5JM50_9RHOB</name>
<comment type="caution">
    <text evidence="1">The sequence shown here is derived from an EMBL/GenBank/DDBJ whole genome shotgun (WGS) entry which is preliminary data.</text>
</comment>
<dbReference type="Proteomes" id="UP000239736">
    <property type="component" value="Unassembled WGS sequence"/>
</dbReference>
<dbReference type="InterPro" id="IPR027417">
    <property type="entry name" value="P-loop_NTPase"/>
</dbReference>
<accession>A0A2S5JM50</accession>
<evidence type="ECO:0000313" key="1">
    <source>
        <dbReference type="EMBL" id="PPB82471.1"/>
    </source>
</evidence>
<dbReference type="AlphaFoldDB" id="A0A2S5JM50"/>
<dbReference type="RefSeq" id="WP_104069015.1">
    <property type="nucleotide sequence ID" value="NZ_PRDS01000001.1"/>
</dbReference>
<reference evidence="1 2" key="1">
    <citation type="submission" date="2018-01" db="EMBL/GenBank/DDBJ databases">
        <title>Genomic Encyclopedia of Archaeal and Bacterial Type Strains, Phase II (KMG-II): from individual species to whole genera.</title>
        <authorList>
            <person name="Goeker M."/>
        </authorList>
    </citation>
    <scope>NUCLEOTIDE SEQUENCE [LARGE SCALE GENOMIC DNA]</scope>
    <source>
        <strain evidence="1 2">DSM 12048</strain>
    </source>
</reference>
<proteinExistence type="predicted"/>
<evidence type="ECO:0008006" key="3">
    <source>
        <dbReference type="Google" id="ProtNLM"/>
    </source>
</evidence>
<evidence type="ECO:0000313" key="2">
    <source>
        <dbReference type="Proteomes" id="UP000239736"/>
    </source>
</evidence>
<dbReference type="SUPFAM" id="SSF52540">
    <property type="entry name" value="P-loop containing nucleoside triphosphate hydrolases"/>
    <property type="match status" value="1"/>
</dbReference>
<keyword evidence="2" id="KW-1185">Reference proteome</keyword>
<dbReference type="EMBL" id="PRDS01000001">
    <property type="protein sequence ID" value="PPB82471.1"/>
    <property type="molecule type" value="Genomic_DNA"/>
</dbReference>
<dbReference type="Gene3D" id="3.40.50.300">
    <property type="entry name" value="P-loop containing nucleotide triphosphate hydrolases"/>
    <property type="match status" value="1"/>
</dbReference>